<dbReference type="Gene3D" id="1.10.4040.10">
    <property type="entry name" value="Penicillinase repressor domain"/>
    <property type="match status" value="1"/>
</dbReference>
<dbReference type="AlphaFoldDB" id="A0A317C979"/>
<evidence type="ECO:0000313" key="6">
    <source>
        <dbReference type="Proteomes" id="UP000245539"/>
    </source>
</evidence>
<dbReference type="SUPFAM" id="SSF46785">
    <property type="entry name" value="Winged helix' DNA-binding domain"/>
    <property type="match status" value="1"/>
</dbReference>
<keyword evidence="4" id="KW-0804">Transcription</keyword>
<dbReference type="InterPro" id="IPR036390">
    <property type="entry name" value="WH_DNA-bd_sf"/>
</dbReference>
<evidence type="ECO:0000256" key="1">
    <source>
        <dbReference type="ARBA" id="ARBA00011046"/>
    </source>
</evidence>
<dbReference type="PIRSF" id="PIRSF019455">
    <property type="entry name" value="CopR_AtkY"/>
    <property type="match status" value="1"/>
</dbReference>
<comment type="similarity">
    <text evidence="1">Belongs to the BlaI transcriptional regulatory family.</text>
</comment>
<dbReference type="Gene3D" id="1.10.10.10">
    <property type="entry name" value="Winged helix-like DNA-binding domain superfamily/Winged helix DNA-binding domain"/>
    <property type="match status" value="1"/>
</dbReference>
<name>A0A317C979_9GAMM</name>
<keyword evidence="2" id="KW-0805">Transcription regulation</keyword>
<dbReference type="GO" id="GO:0045892">
    <property type="term" value="P:negative regulation of DNA-templated transcription"/>
    <property type="evidence" value="ECO:0007669"/>
    <property type="project" value="InterPro"/>
</dbReference>
<dbReference type="Pfam" id="PF03965">
    <property type="entry name" value="Penicillinase_R"/>
    <property type="match status" value="1"/>
</dbReference>
<evidence type="ECO:0000256" key="3">
    <source>
        <dbReference type="ARBA" id="ARBA00023125"/>
    </source>
</evidence>
<keyword evidence="3" id="KW-0238">DNA-binding</keyword>
<proteinExistence type="inferred from homology"/>
<gene>
    <name evidence="5" type="ORF">DKW60_18600</name>
</gene>
<dbReference type="Proteomes" id="UP000245539">
    <property type="component" value="Unassembled WGS sequence"/>
</dbReference>
<organism evidence="5 6">
    <name type="scientific">Leucothrix pacifica</name>
    <dbReference type="NCBI Taxonomy" id="1247513"/>
    <lineage>
        <taxon>Bacteria</taxon>
        <taxon>Pseudomonadati</taxon>
        <taxon>Pseudomonadota</taxon>
        <taxon>Gammaproteobacteria</taxon>
        <taxon>Thiotrichales</taxon>
        <taxon>Thiotrichaceae</taxon>
        <taxon>Leucothrix</taxon>
    </lineage>
</organism>
<dbReference type="InterPro" id="IPR005650">
    <property type="entry name" value="BlaI_family"/>
</dbReference>
<dbReference type="GO" id="GO:0003677">
    <property type="term" value="F:DNA binding"/>
    <property type="evidence" value="ECO:0007669"/>
    <property type="project" value="UniProtKB-KW"/>
</dbReference>
<keyword evidence="6" id="KW-1185">Reference proteome</keyword>
<reference evidence="5 6" key="1">
    <citation type="submission" date="2018-05" db="EMBL/GenBank/DDBJ databases">
        <title>Leucothrix arctica sp. nov., isolated from Arctic seawater.</title>
        <authorList>
            <person name="Choi A."/>
            <person name="Baek K."/>
        </authorList>
    </citation>
    <scope>NUCLEOTIDE SEQUENCE [LARGE SCALE GENOMIC DNA]</scope>
    <source>
        <strain evidence="5 6">JCM 18388</strain>
    </source>
</reference>
<evidence type="ECO:0000256" key="2">
    <source>
        <dbReference type="ARBA" id="ARBA00023015"/>
    </source>
</evidence>
<accession>A0A317C979</accession>
<evidence type="ECO:0000256" key="4">
    <source>
        <dbReference type="ARBA" id="ARBA00023163"/>
    </source>
</evidence>
<dbReference type="OrthoDB" id="9813558at2"/>
<dbReference type="RefSeq" id="WP_109839168.1">
    <property type="nucleotide sequence ID" value="NZ_QGKM01000072.1"/>
</dbReference>
<dbReference type="EMBL" id="QGKM01000072">
    <property type="protein sequence ID" value="PWQ92920.1"/>
    <property type="molecule type" value="Genomic_DNA"/>
</dbReference>
<dbReference type="InterPro" id="IPR036388">
    <property type="entry name" value="WH-like_DNA-bd_sf"/>
</dbReference>
<comment type="caution">
    <text evidence="5">The sequence shown here is derived from an EMBL/GenBank/DDBJ whole genome shotgun (WGS) entry which is preliminary data.</text>
</comment>
<evidence type="ECO:0000313" key="5">
    <source>
        <dbReference type="EMBL" id="PWQ92920.1"/>
    </source>
</evidence>
<sequence>MPRPKGKSELLTTVELEFMMVLWSIGSGTVREVLQGLGGEEKRAYTSVATVLKVLHDKGYLSAKKVNRAILYRPTLSKTEYEGKTLKSLSATLFNGTPTALVARLVDDEDLSEETIKEIKDIIDTRFGR</sequence>
<protein>
    <submittedName>
        <fullName evidence="5">Transcriptional regulator</fullName>
    </submittedName>
</protein>